<evidence type="ECO:0000256" key="2">
    <source>
        <dbReference type="ARBA" id="ARBA00009450"/>
    </source>
</evidence>
<dbReference type="Pfam" id="PF22461">
    <property type="entry name" value="SLBB_2"/>
    <property type="match status" value="1"/>
</dbReference>
<evidence type="ECO:0000256" key="3">
    <source>
        <dbReference type="ARBA" id="ARBA00022448"/>
    </source>
</evidence>
<dbReference type="PANTHER" id="PTHR33619">
    <property type="entry name" value="POLYSACCHARIDE EXPORT PROTEIN GFCE-RELATED"/>
    <property type="match status" value="1"/>
</dbReference>
<proteinExistence type="inferred from homology"/>
<keyword evidence="14" id="KW-0449">Lipoprotein</keyword>
<evidence type="ECO:0000256" key="15">
    <source>
        <dbReference type="SAM" id="Phobius"/>
    </source>
</evidence>
<feature type="domain" description="SLBB" evidence="18">
    <location>
        <begin position="147"/>
        <end position="227"/>
    </location>
</feature>
<evidence type="ECO:0000256" key="9">
    <source>
        <dbReference type="ARBA" id="ARBA00023065"/>
    </source>
</evidence>
<dbReference type="GO" id="GO:0015288">
    <property type="term" value="F:porin activity"/>
    <property type="evidence" value="ECO:0007669"/>
    <property type="project" value="UniProtKB-KW"/>
</dbReference>
<organism evidence="19 22">
    <name type="scientific">Bacteroides cellulosilyticus</name>
    <dbReference type="NCBI Taxonomy" id="246787"/>
    <lineage>
        <taxon>Bacteria</taxon>
        <taxon>Pseudomonadati</taxon>
        <taxon>Bacteroidota</taxon>
        <taxon>Bacteroidia</taxon>
        <taxon>Bacteroidales</taxon>
        <taxon>Bacteroidaceae</taxon>
        <taxon>Bacteroides</taxon>
    </lineage>
</organism>
<dbReference type="InterPro" id="IPR049712">
    <property type="entry name" value="Poly_export"/>
</dbReference>
<feature type="signal peptide" evidence="16">
    <location>
        <begin position="1"/>
        <end position="17"/>
    </location>
</feature>
<dbReference type="Gene3D" id="3.30.1950.10">
    <property type="entry name" value="wza like domain"/>
    <property type="match status" value="1"/>
</dbReference>
<keyword evidence="8" id="KW-0625">Polysaccharide transport</keyword>
<keyword evidence="12" id="KW-0564">Palmitate</keyword>
<dbReference type="GO" id="GO:0015159">
    <property type="term" value="F:polysaccharide transmembrane transporter activity"/>
    <property type="evidence" value="ECO:0007669"/>
    <property type="project" value="InterPro"/>
</dbReference>
<evidence type="ECO:0000256" key="10">
    <source>
        <dbReference type="ARBA" id="ARBA00023114"/>
    </source>
</evidence>
<dbReference type="PROSITE" id="PS51257">
    <property type="entry name" value="PROKAR_LIPOPROTEIN"/>
    <property type="match status" value="1"/>
</dbReference>
<evidence type="ECO:0000256" key="1">
    <source>
        <dbReference type="ARBA" id="ARBA00004571"/>
    </source>
</evidence>
<evidence type="ECO:0000256" key="6">
    <source>
        <dbReference type="ARBA" id="ARBA00022692"/>
    </source>
</evidence>
<evidence type="ECO:0000313" key="24">
    <source>
        <dbReference type="Proteomes" id="UP000482653"/>
    </source>
</evidence>
<comment type="similarity">
    <text evidence="2">Belongs to the BexD/CtrA/VexA family.</text>
</comment>
<evidence type="ECO:0000313" key="19">
    <source>
        <dbReference type="EMBL" id="ALJ59048.1"/>
    </source>
</evidence>
<keyword evidence="5" id="KW-0762">Sugar transport</keyword>
<dbReference type="EMBL" id="VVYX01000035">
    <property type="protein sequence ID" value="KAA5414826.1"/>
    <property type="molecule type" value="Genomic_DNA"/>
</dbReference>
<dbReference type="Pfam" id="PF02563">
    <property type="entry name" value="Poly_export"/>
    <property type="match status" value="1"/>
</dbReference>
<evidence type="ECO:0000256" key="16">
    <source>
        <dbReference type="SAM" id="SignalP"/>
    </source>
</evidence>
<dbReference type="InterPro" id="IPR003715">
    <property type="entry name" value="Poly_export_N"/>
</dbReference>
<keyword evidence="3" id="KW-0813">Transport</keyword>
<keyword evidence="15" id="KW-1133">Transmembrane helix</keyword>
<dbReference type="Proteomes" id="UP000061809">
    <property type="component" value="Chromosome"/>
</dbReference>
<evidence type="ECO:0000259" key="17">
    <source>
        <dbReference type="Pfam" id="PF02563"/>
    </source>
</evidence>
<keyword evidence="4" id="KW-1134">Transmembrane beta strand</keyword>
<evidence type="ECO:0000256" key="14">
    <source>
        <dbReference type="ARBA" id="ARBA00023288"/>
    </source>
</evidence>
<keyword evidence="9" id="KW-0406">Ion transport</keyword>
<dbReference type="PANTHER" id="PTHR33619:SF3">
    <property type="entry name" value="POLYSACCHARIDE EXPORT PROTEIN GFCE-RELATED"/>
    <property type="match status" value="1"/>
</dbReference>
<keyword evidence="6 15" id="KW-0812">Transmembrane</keyword>
<keyword evidence="10" id="KW-0626">Porin</keyword>
<comment type="subcellular location">
    <subcellularLocation>
        <location evidence="1">Cell outer membrane</location>
        <topology evidence="1">Multi-pass membrane protein</topology>
    </subcellularLocation>
</comment>
<evidence type="ECO:0000313" key="21">
    <source>
        <dbReference type="EMBL" id="KAA5423672.1"/>
    </source>
</evidence>
<reference evidence="19 22" key="1">
    <citation type="journal article" date="2015" name="Science">
        <title>Genetic determinants of in vivo fitness and diet responsiveness in multiple human gut Bacteroides.</title>
        <authorList>
            <person name="Wu M."/>
            <person name="McNulty N.P."/>
            <person name="Rodionov D.A."/>
            <person name="Khoroshkin M.S."/>
            <person name="Griffin N.W."/>
            <person name="Cheng J."/>
            <person name="Latreille P."/>
            <person name="Kerstetter R.A."/>
            <person name="Terrapon N."/>
            <person name="Henrissat B."/>
            <person name="Osterman A.L."/>
            <person name="Gordon J.I."/>
        </authorList>
    </citation>
    <scope>NUCLEOTIDE SEQUENCE [LARGE SCALE GENOMIC DNA]</scope>
    <source>
        <strain evidence="19 22">WH2</strain>
    </source>
</reference>
<dbReference type="InterPro" id="IPR054765">
    <property type="entry name" value="SLBB_dom"/>
</dbReference>
<gene>
    <name evidence="19" type="ORF">BcellWH2_01795</name>
    <name evidence="21" type="ORF">F2Y81_00565</name>
    <name evidence="20" type="ORF">F2Y87_22855</name>
</gene>
<dbReference type="GeneID" id="66306762"/>
<name>A0A0P0G9Z6_9BACE</name>
<evidence type="ECO:0000259" key="18">
    <source>
        <dbReference type="Pfam" id="PF22461"/>
    </source>
</evidence>
<feature type="domain" description="Polysaccharide export protein N-terminal" evidence="17">
    <location>
        <begin position="44"/>
        <end position="143"/>
    </location>
</feature>
<protein>
    <submittedName>
        <fullName evidence="19">Polysaccharide biosynthesis/export protein</fullName>
    </submittedName>
    <submittedName>
        <fullName evidence="20">Polysaccharide export protein</fullName>
    </submittedName>
</protein>
<evidence type="ECO:0000256" key="8">
    <source>
        <dbReference type="ARBA" id="ARBA00023047"/>
    </source>
</evidence>
<dbReference type="EMBL" id="CP012801">
    <property type="protein sequence ID" value="ALJ59048.1"/>
    <property type="molecule type" value="Genomic_DNA"/>
</dbReference>
<evidence type="ECO:0000256" key="11">
    <source>
        <dbReference type="ARBA" id="ARBA00023136"/>
    </source>
</evidence>
<sequence>MKIRKFLLVLAIPLALAGCTSYKSVPYMQNPEVVNSGSNSLPLYDAEIMPKDLLSITVNTTDPQAAAPFNLTVQTPLNAALTNINTTTQPTLQQYLVNNKGEIDFPVIGRLQVGGLTKNQAEDLIREKLQPYLKESPIVTVRMANYKISVLGEVARPGTFTVGNEKVNILEALAMAGDMTVYGIRDNVKLIREDATGKREIITLNLNNADLVLSPYYYLRQNDILYVTPNKTKAKNSDIGSSTTLWFSATSILVSIASLIVNIVR</sequence>
<dbReference type="Proteomes" id="UP000448877">
    <property type="component" value="Unassembled WGS sequence"/>
</dbReference>
<feature type="transmembrane region" description="Helical" evidence="15">
    <location>
        <begin position="245"/>
        <end position="264"/>
    </location>
</feature>
<dbReference type="AlphaFoldDB" id="A0A0P0G9Z6"/>
<feature type="chain" id="PRO_5041523322" evidence="16">
    <location>
        <begin position="18"/>
        <end position="265"/>
    </location>
</feature>
<dbReference type="KEGG" id="bcel:BcellWH2_01795"/>
<evidence type="ECO:0000313" key="22">
    <source>
        <dbReference type="Proteomes" id="UP000061809"/>
    </source>
</evidence>
<keyword evidence="11 15" id="KW-0472">Membrane</keyword>
<evidence type="ECO:0000313" key="20">
    <source>
        <dbReference type="EMBL" id="KAA5414826.1"/>
    </source>
</evidence>
<keyword evidence="13" id="KW-0998">Cell outer membrane</keyword>
<dbReference type="PATRIC" id="fig|246787.4.peg.1850"/>
<evidence type="ECO:0000256" key="12">
    <source>
        <dbReference type="ARBA" id="ARBA00023139"/>
    </source>
</evidence>
<reference evidence="23 24" key="2">
    <citation type="journal article" date="2019" name="Nat. Med.">
        <title>A library of human gut bacterial isolates paired with longitudinal multiomics data enables mechanistic microbiome research.</title>
        <authorList>
            <person name="Poyet M."/>
            <person name="Groussin M."/>
            <person name="Gibbons S.M."/>
            <person name="Avila-Pacheco J."/>
            <person name="Jiang X."/>
            <person name="Kearney S.M."/>
            <person name="Perrotta A.R."/>
            <person name="Berdy B."/>
            <person name="Zhao S."/>
            <person name="Lieberman T.D."/>
            <person name="Swanson P.K."/>
            <person name="Smith M."/>
            <person name="Roesemann S."/>
            <person name="Alexander J.E."/>
            <person name="Rich S.A."/>
            <person name="Livny J."/>
            <person name="Vlamakis H."/>
            <person name="Clish C."/>
            <person name="Bullock K."/>
            <person name="Deik A."/>
            <person name="Scott J."/>
            <person name="Pierce K.A."/>
            <person name="Xavier R.J."/>
            <person name="Alm E.J."/>
        </authorList>
    </citation>
    <scope>NUCLEOTIDE SEQUENCE [LARGE SCALE GENOMIC DNA]</scope>
    <source>
        <strain evidence="21 23">BIOML-A6</strain>
        <strain evidence="20 24">BIOML-A8</strain>
    </source>
</reference>
<dbReference type="RefSeq" id="WP_007210042.1">
    <property type="nucleotide sequence ID" value="NZ_CAXSKE010000027.1"/>
</dbReference>
<dbReference type="EMBL" id="VVYV01000001">
    <property type="protein sequence ID" value="KAA5423672.1"/>
    <property type="molecule type" value="Genomic_DNA"/>
</dbReference>
<keyword evidence="7 16" id="KW-0732">Signal</keyword>
<dbReference type="GO" id="GO:0006811">
    <property type="term" value="P:monoatomic ion transport"/>
    <property type="evidence" value="ECO:0007669"/>
    <property type="project" value="UniProtKB-KW"/>
</dbReference>
<evidence type="ECO:0000256" key="13">
    <source>
        <dbReference type="ARBA" id="ARBA00023237"/>
    </source>
</evidence>
<accession>A0A0P0G9Z6</accession>
<evidence type="ECO:0000256" key="5">
    <source>
        <dbReference type="ARBA" id="ARBA00022597"/>
    </source>
</evidence>
<evidence type="ECO:0000313" key="23">
    <source>
        <dbReference type="Proteomes" id="UP000448877"/>
    </source>
</evidence>
<dbReference type="Proteomes" id="UP000482653">
    <property type="component" value="Unassembled WGS sequence"/>
</dbReference>
<evidence type="ECO:0000256" key="4">
    <source>
        <dbReference type="ARBA" id="ARBA00022452"/>
    </source>
</evidence>
<evidence type="ECO:0000256" key="7">
    <source>
        <dbReference type="ARBA" id="ARBA00022729"/>
    </source>
</evidence>
<dbReference type="GO" id="GO:0046930">
    <property type="term" value="C:pore complex"/>
    <property type="evidence" value="ECO:0007669"/>
    <property type="project" value="UniProtKB-KW"/>
</dbReference>
<dbReference type="GO" id="GO:0009279">
    <property type="term" value="C:cell outer membrane"/>
    <property type="evidence" value="ECO:0007669"/>
    <property type="project" value="UniProtKB-SubCell"/>
</dbReference>